<sequence length="70" mass="7759">MTMLRFPCSMLTQVNVATDKKNPNKGAGVWYLQTSRQRSACCAVKSVGYPGKGNIFSVWQPLMRPALVKP</sequence>
<dbReference type="EMBL" id="CAPB01000022">
    <property type="protein sequence ID" value="CCO94065.1"/>
    <property type="molecule type" value="Genomic_DNA"/>
</dbReference>
<dbReference type="Proteomes" id="UP000013111">
    <property type="component" value="Unassembled WGS sequence"/>
</dbReference>
<comment type="caution">
    <text evidence="1">The sequence shown here is derived from an EMBL/GenBank/DDBJ whole genome shotgun (WGS) entry which is preliminary data.</text>
</comment>
<gene>
    <name evidence="1" type="ORF">BN437_2138</name>
</gene>
<reference evidence="1 2" key="1">
    <citation type="submission" date="2012-11" db="EMBL/GenBank/DDBJ databases">
        <authorList>
            <person name="Linke B."/>
        </authorList>
    </citation>
    <scope>NUCLEOTIDE SEQUENCE [LARGE SCALE GENOMIC DNA]</scope>
    <source>
        <strain evidence="2">CFBP 1232</strain>
    </source>
</reference>
<accession>A0A831ESS0</accession>
<reference evidence="1 2" key="2">
    <citation type="submission" date="2013-04" db="EMBL/GenBank/DDBJ databases">
        <title>Comparative genomics of 12 strains of Erwinia amylovora identifies a pan-genome with a large conserved core and provides insights into host specificity.</title>
        <authorList>
            <person name="Mann R.A."/>
            <person name="Smits T.H.M."/>
            <person name="Buehlmann A."/>
            <person name="Blom J."/>
            <person name="Goesmann A."/>
            <person name="Frey J.E."/>
            <person name="Plummer K.M."/>
            <person name="Beer S.V."/>
            <person name="Luck J."/>
            <person name="Duffy B."/>
            <person name="Rodoni B."/>
        </authorList>
    </citation>
    <scope>NUCLEOTIDE SEQUENCE [LARGE SCALE GENOMIC DNA]</scope>
    <source>
        <strain evidence="2">CFBP 1232</strain>
    </source>
</reference>
<evidence type="ECO:0000313" key="2">
    <source>
        <dbReference type="Proteomes" id="UP000013111"/>
    </source>
</evidence>
<organism evidence="1 2">
    <name type="scientific">Erwinia amylovora NBRC 12687 = CFBP 1232</name>
    <dbReference type="NCBI Taxonomy" id="1219359"/>
    <lineage>
        <taxon>Bacteria</taxon>
        <taxon>Pseudomonadati</taxon>
        <taxon>Pseudomonadota</taxon>
        <taxon>Gammaproteobacteria</taxon>
        <taxon>Enterobacterales</taxon>
        <taxon>Erwiniaceae</taxon>
        <taxon>Erwinia</taxon>
    </lineage>
</organism>
<dbReference type="AlphaFoldDB" id="A0A831ESS0"/>
<evidence type="ECO:0000313" key="1">
    <source>
        <dbReference type="EMBL" id="CCO94065.1"/>
    </source>
</evidence>
<name>A0A831ESS0_ERWAM</name>
<proteinExistence type="predicted"/>
<protein>
    <submittedName>
        <fullName evidence="1">Uncharacterized protein</fullName>
    </submittedName>
</protein>